<dbReference type="InterPro" id="IPR000847">
    <property type="entry name" value="LysR_HTH_N"/>
</dbReference>
<dbReference type="GO" id="GO:0003700">
    <property type="term" value="F:DNA-binding transcription factor activity"/>
    <property type="evidence" value="ECO:0007669"/>
    <property type="project" value="InterPro"/>
</dbReference>
<keyword evidence="2" id="KW-0805">Transcription regulation</keyword>
<keyword evidence="3" id="KW-0238">DNA-binding</keyword>
<evidence type="ECO:0000256" key="4">
    <source>
        <dbReference type="ARBA" id="ARBA00023163"/>
    </source>
</evidence>
<sequence length="300" mass="33835">MTLNTKLFDGVVVFNQVVESGGFSAAANVSGHSTSYISKEINKLEARLGVRLLNRTTRSISLTPEGKEFNIQCQQLILDAQQAQGILNQSHILPKGILKISCPIGFGSAYLKPVLAEYLNRYPDVTLDLDFSDRHVDVIQDGYDLVIRATTNLTDSSLICKKLKTFKAYTVTSFDYIKRFGKPTKPEELTNHQCMCYANHKIPTRWSYKSLTGETISVDVPQTILSNNAEMQLAMVIAGNGICRLPEFYMQKELAENKLEILFQEYESQLVEVYALYPSRKHLSPKVRCLIDLLMEIIPQ</sequence>
<dbReference type="Gene3D" id="1.10.10.10">
    <property type="entry name" value="Winged helix-like DNA-binding domain superfamily/Winged helix DNA-binding domain"/>
    <property type="match status" value="1"/>
</dbReference>
<dbReference type="PROSITE" id="PS50931">
    <property type="entry name" value="HTH_LYSR"/>
    <property type="match status" value="1"/>
</dbReference>
<comment type="similarity">
    <text evidence="1">Belongs to the LysR transcriptional regulatory family.</text>
</comment>
<dbReference type="Gene3D" id="3.40.190.290">
    <property type="match status" value="1"/>
</dbReference>
<evidence type="ECO:0000256" key="2">
    <source>
        <dbReference type="ARBA" id="ARBA00023015"/>
    </source>
</evidence>
<dbReference type="EMBL" id="FOLO01000023">
    <property type="protein sequence ID" value="SFC92729.1"/>
    <property type="molecule type" value="Genomic_DNA"/>
</dbReference>
<dbReference type="PANTHER" id="PTHR30537:SF35">
    <property type="entry name" value="TRANSCRIPTIONAL REGULATORY PROTEIN"/>
    <property type="match status" value="1"/>
</dbReference>
<dbReference type="FunFam" id="1.10.10.10:FF:000001">
    <property type="entry name" value="LysR family transcriptional regulator"/>
    <property type="match status" value="1"/>
</dbReference>
<evidence type="ECO:0000256" key="3">
    <source>
        <dbReference type="ARBA" id="ARBA00023125"/>
    </source>
</evidence>
<keyword evidence="7" id="KW-1185">Reference proteome</keyword>
<dbReference type="STRING" id="1123010.SAMN02745724_02947"/>
<dbReference type="InterPro" id="IPR036390">
    <property type="entry name" value="WH_DNA-bd_sf"/>
</dbReference>
<accession>A0A1I1N535</accession>
<evidence type="ECO:0000256" key="1">
    <source>
        <dbReference type="ARBA" id="ARBA00009437"/>
    </source>
</evidence>
<feature type="domain" description="HTH lysR-type" evidence="5">
    <location>
        <begin position="1"/>
        <end position="63"/>
    </location>
</feature>
<evidence type="ECO:0000313" key="7">
    <source>
        <dbReference type="Proteomes" id="UP000198862"/>
    </source>
</evidence>
<dbReference type="InterPro" id="IPR005119">
    <property type="entry name" value="LysR_subst-bd"/>
</dbReference>
<keyword evidence="4" id="KW-0804">Transcription</keyword>
<dbReference type="AlphaFoldDB" id="A0A1I1N535"/>
<dbReference type="GO" id="GO:0006351">
    <property type="term" value="P:DNA-templated transcription"/>
    <property type="evidence" value="ECO:0007669"/>
    <property type="project" value="TreeGrafter"/>
</dbReference>
<reference evidence="6 7" key="1">
    <citation type="submission" date="2016-10" db="EMBL/GenBank/DDBJ databases">
        <authorList>
            <person name="de Groot N.N."/>
        </authorList>
    </citation>
    <scope>NUCLEOTIDE SEQUENCE [LARGE SCALE GENOMIC DNA]</scope>
    <source>
        <strain evidence="6 7">DSM 6059</strain>
    </source>
</reference>
<dbReference type="InterPro" id="IPR058163">
    <property type="entry name" value="LysR-type_TF_proteobact-type"/>
</dbReference>
<evidence type="ECO:0000313" key="6">
    <source>
        <dbReference type="EMBL" id="SFC92729.1"/>
    </source>
</evidence>
<dbReference type="RefSeq" id="WP_091985516.1">
    <property type="nucleotide sequence ID" value="NZ_FOLO01000023.1"/>
</dbReference>
<evidence type="ECO:0000259" key="5">
    <source>
        <dbReference type="PROSITE" id="PS50931"/>
    </source>
</evidence>
<name>A0A1I1N535_9GAMM</name>
<gene>
    <name evidence="6" type="ORF">SAMN02745724_02947</name>
</gene>
<dbReference type="Pfam" id="PF03466">
    <property type="entry name" value="LysR_substrate"/>
    <property type="match status" value="1"/>
</dbReference>
<dbReference type="InterPro" id="IPR036388">
    <property type="entry name" value="WH-like_DNA-bd_sf"/>
</dbReference>
<dbReference type="OrthoDB" id="9786526at2"/>
<protein>
    <submittedName>
        <fullName evidence="6">Transcriptional regulator, LysR family</fullName>
    </submittedName>
</protein>
<dbReference type="Proteomes" id="UP000198862">
    <property type="component" value="Unassembled WGS sequence"/>
</dbReference>
<dbReference type="Pfam" id="PF00126">
    <property type="entry name" value="HTH_1"/>
    <property type="match status" value="1"/>
</dbReference>
<proteinExistence type="inferred from homology"/>
<dbReference type="CDD" id="cd08422">
    <property type="entry name" value="PBP2_CrgA_like"/>
    <property type="match status" value="1"/>
</dbReference>
<organism evidence="6 7">
    <name type="scientific">Pseudoalteromonas denitrificans DSM 6059</name>
    <dbReference type="NCBI Taxonomy" id="1123010"/>
    <lineage>
        <taxon>Bacteria</taxon>
        <taxon>Pseudomonadati</taxon>
        <taxon>Pseudomonadota</taxon>
        <taxon>Gammaproteobacteria</taxon>
        <taxon>Alteromonadales</taxon>
        <taxon>Pseudoalteromonadaceae</taxon>
        <taxon>Pseudoalteromonas</taxon>
    </lineage>
</organism>
<dbReference type="PANTHER" id="PTHR30537">
    <property type="entry name" value="HTH-TYPE TRANSCRIPTIONAL REGULATOR"/>
    <property type="match status" value="1"/>
</dbReference>
<dbReference type="GO" id="GO:0043565">
    <property type="term" value="F:sequence-specific DNA binding"/>
    <property type="evidence" value="ECO:0007669"/>
    <property type="project" value="TreeGrafter"/>
</dbReference>
<dbReference type="SUPFAM" id="SSF53850">
    <property type="entry name" value="Periplasmic binding protein-like II"/>
    <property type="match status" value="1"/>
</dbReference>
<dbReference type="SUPFAM" id="SSF46785">
    <property type="entry name" value="Winged helix' DNA-binding domain"/>
    <property type="match status" value="1"/>
</dbReference>